<accession>A0A1H6VYT5</accession>
<evidence type="ECO:0000313" key="10">
    <source>
        <dbReference type="Proteomes" id="UP000199662"/>
    </source>
</evidence>
<evidence type="ECO:0000256" key="3">
    <source>
        <dbReference type="ARBA" id="ARBA00022448"/>
    </source>
</evidence>
<evidence type="ECO:0000256" key="4">
    <source>
        <dbReference type="ARBA" id="ARBA00022692"/>
    </source>
</evidence>
<feature type="transmembrane region" description="Helical" evidence="8">
    <location>
        <begin position="368"/>
        <end position="387"/>
    </location>
</feature>
<feature type="transmembrane region" description="Helical" evidence="8">
    <location>
        <begin position="270"/>
        <end position="294"/>
    </location>
</feature>
<keyword evidence="5 8" id="KW-1133">Transmembrane helix</keyword>
<feature type="transmembrane region" description="Helical" evidence="8">
    <location>
        <begin position="184"/>
        <end position="205"/>
    </location>
</feature>
<feature type="transmembrane region" description="Helical" evidence="8">
    <location>
        <begin position="42"/>
        <end position="66"/>
    </location>
</feature>
<gene>
    <name evidence="9" type="ORF">SAMN05660742_103153</name>
</gene>
<dbReference type="Pfam" id="PF00474">
    <property type="entry name" value="SSF"/>
    <property type="match status" value="1"/>
</dbReference>
<feature type="transmembrane region" description="Helical" evidence="8">
    <location>
        <begin position="314"/>
        <end position="340"/>
    </location>
</feature>
<keyword evidence="6 8" id="KW-0472">Membrane</keyword>
<sequence>MNGYIIVIALYSLVLILIGTIMSKKVKTTDDFFVGGRNFGSLLLFITLIAPNIGAGSTVGVAGLGFKSGLSAAWWIIASAIGTFFLAFIIGPAIWRLAKKYNFYTLGDFLEYRYNRNFRGLISLFMAIGTIAIFAGQLMGIAWILSTVADISKNTGVLIAAIVIVLYFCAGGLLSAAYVNIIEVLVKLIGFCIAIPFVFHFVGGWSGLETKIAANLGSSLQENNYFSMTGLGSSAIMGFFLMLTPSFFISPALIGKIYGAKDEKTVRRSTCLCGIAMLFFAVIPVILGMAAFAINPDLAQPDLALPYVMKECMPFWASAFALAAIFSAEISAADAVLYMITTSFTKDIYKSFINPGISDEKLLKSTRVITAITGIIGVGMAMILPNVISALSIFYALMSVSLTGPLLFGLFSKRASTTSAFIAAIGGIIVTVFLQFGNAGKGLWVLNAQSTGILFTILIMFCLLYAAPKRKNIISETPTK</sequence>
<dbReference type="InterPro" id="IPR038377">
    <property type="entry name" value="Na/Glc_symporter_sf"/>
</dbReference>
<dbReference type="Gene3D" id="1.20.1730.10">
    <property type="entry name" value="Sodium/glucose cotransporter"/>
    <property type="match status" value="1"/>
</dbReference>
<feature type="transmembrane region" description="Helical" evidence="8">
    <location>
        <begin position="393"/>
        <end position="411"/>
    </location>
</feature>
<evidence type="ECO:0000256" key="7">
    <source>
        <dbReference type="RuleBase" id="RU362091"/>
    </source>
</evidence>
<evidence type="ECO:0000313" key="9">
    <source>
        <dbReference type="EMBL" id="SEJ09841.1"/>
    </source>
</evidence>
<dbReference type="RefSeq" id="WP_091829508.1">
    <property type="nucleotide sequence ID" value="NZ_FNZK01000003.1"/>
</dbReference>
<dbReference type="EMBL" id="FNZK01000003">
    <property type="protein sequence ID" value="SEJ09841.1"/>
    <property type="molecule type" value="Genomic_DNA"/>
</dbReference>
<dbReference type="GO" id="GO:0022857">
    <property type="term" value="F:transmembrane transporter activity"/>
    <property type="evidence" value="ECO:0007669"/>
    <property type="project" value="InterPro"/>
</dbReference>
<keyword evidence="3" id="KW-0813">Transport</keyword>
<protein>
    <submittedName>
        <fullName evidence="9">Solute:Na+ symporter, SSS family</fullName>
    </submittedName>
</protein>
<dbReference type="PROSITE" id="PS50283">
    <property type="entry name" value="NA_SOLUT_SYMP_3"/>
    <property type="match status" value="1"/>
</dbReference>
<dbReference type="AlphaFoldDB" id="A0A1H6VYT5"/>
<dbReference type="PANTHER" id="PTHR48086">
    <property type="entry name" value="SODIUM/PROLINE SYMPORTER-RELATED"/>
    <property type="match status" value="1"/>
</dbReference>
<comment type="subcellular location">
    <subcellularLocation>
        <location evidence="1">Membrane</location>
        <topology evidence="1">Multi-pass membrane protein</topology>
    </subcellularLocation>
</comment>
<feature type="transmembrane region" description="Helical" evidence="8">
    <location>
        <begin position="6"/>
        <end position="22"/>
    </location>
</feature>
<name>A0A1H6VYT5_9FIRM</name>
<dbReference type="Proteomes" id="UP000199662">
    <property type="component" value="Unassembled WGS sequence"/>
</dbReference>
<dbReference type="PANTHER" id="PTHR48086:SF7">
    <property type="entry name" value="SODIUM-SOLUTE SYMPORTER-RELATED"/>
    <property type="match status" value="1"/>
</dbReference>
<dbReference type="InterPro" id="IPR050277">
    <property type="entry name" value="Sodium:Solute_Symporter"/>
</dbReference>
<evidence type="ECO:0000256" key="1">
    <source>
        <dbReference type="ARBA" id="ARBA00004141"/>
    </source>
</evidence>
<organism evidence="9 10">
    <name type="scientific">Propionispira arboris</name>
    <dbReference type="NCBI Taxonomy" id="84035"/>
    <lineage>
        <taxon>Bacteria</taxon>
        <taxon>Bacillati</taxon>
        <taxon>Bacillota</taxon>
        <taxon>Negativicutes</taxon>
        <taxon>Selenomonadales</taxon>
        <taxon>Selenomonadaceae</taxon>
        <taxon>Propionispira</taxon>
    </lineage>
</organism>
<dbReference type="InterPro" id="IPR001734">
    <property type="entry name" value="Na/solute_symporter"/>
</dbReference>
<evidence type="ECO:0000256" key="8">
    <source>
        <dbReference type="SAM" id="Phobius"/>
    </source>
</evidence>
<feature type="transmembrane region" description="Helical" evidence="8">
    <location>
        <begin position="157"/>
        <end position="177"/>
    </location>
</feature>
<evidence type="ECO:0000256" key="6">
    <source>
        <dbReference type="ARBA" id="ARBA00023136"/>
    </source>
</evidence>
<feature type="transmembrane region" description="Helical" evidence="8">
    <location>
        <begin position="443"/>
        <end position="466"/>
    </location>
</feature>
<feature type="transmembrane region" description="Helical" evidence="8">
    <location>
        <begin position="418"/>
        <end position="437"/>
    </location>
</feature>
<keyword evidence="4 8" id="KW-0812">Transmembrane</keyword>
<evidence type="ECO:0000256" key="2">
    <source>
        <dbReference type="ARBA" id="ARBA00006434"/>
    </source>
</evidence>
<feature type="transmembrane region" description="Helical" evidence="8">
    <location>
        <begin position="225"/>
        <end position="249"/>
    </location>
</feature>
<comment type="similarity">
    <text evidence="2 7">Belongs to the sodium:solute symporter (SSF) (TC 2.A.21) family.</text>
</comment>
<feature type="transmembrane region" description="Helical" evidence="8">
    <location>
        <begin position="121"/>
        <end position="145"/>
    </location>
</feature>
<keyword evidence="10" id="KW-1185">Reference proteome</keyword>
<dbReference type="STRING" id="84035.SAMN05660742_103153"/>
<proteinExistence type="inferred from homology"/>
<dbReference type="CDD" id="cd10322">
    <property type="entry name" value="SLC5sbd"/>
    <property type="match status" value="1"/>
</dbReference>
<feature type="transmembrane region" description="Helical" evidence="8">
    <location>
        <begin position="72"/>
        <end position="95"/>
    </location>
</feature>
<evidence type="ECO:0000256" key="5">
    <source>
        <dbReference type="ARBA" id="ARBA00022989"/>
    </source>
</evidence>
<dbReference type="GO" id="GO:0005886">
    <property type="term" value="C:plasma membrane"/>
    <property type="evidence" value="ECO:0007669"/>
    <property type="project" value="TreeGrafter"/>
</dbReference>
<reference evidence="9 10" key="1">
    <citation type="submission" date="2016-10" db="EMBL/GenBank/DDBJ databases">
        <authorList>
            <person name="de Groot N.N."/>
        </authorList>
    </citation>
    <scope>NUCLEOTIDE SEQUENCE [LARGE SCALE GENOMIC DNA]</scope>
    <source>
        <strain evidence="9 10">DSM 2179</strain>
    </source>
</reference>